<dbReference type="STRING" id="1220583.GOACH_24_00140"/>
<organism evidence="1 2">
    <name type="scientific">Gordonia aichiensis NBRC 108223</name>
    <dbReference type="NCBI Taxonomy" id="1220583"/>
    <lineage>
        <taxon>Bacteria</taxon>
        <taxon>Bacillati</taxon>
        <taxon>Actinomycetota</taxon>
        <taxon>Actinomycetes</taxon>
        <taxon>Mycobacteriales</taxon>
        <taxon>Gordoniaceae</taxon>
        <taxon>Gordonia</taxon>
    </lineage>
</organism>
<name>L7KRQ2_9ACTN</name>
<dbReference type="InterPro" id="IPR052194">
    <property type="entry name" value="MESH1"/>
</dbReference>
<gene>
    <name evidence="1" type="ORF">GOACH_24_00140</name>
</gene>
<proteinExistence type="predicted"/>
<dbReference type="GO" id="GO:0008893">
    <property type="term" value="F:guanosine-3',5'-bis(diphosphate) 3'-diphosphatase activity"/>
    <property type="evidence" value="ECO:0007669"/>
    <property type="project" value="TreeGrafter"/>
</dbReference>
<dbReference type="SUPFAM" id="SSF109604">
    <property type="entry name" value="HD-domain/PDEase-like"/>
    <property type="match status" value="1"/>
</dbReference>
<dbReference type="Proteomes" id="UP000010988">
    <property type="component" value="Unassembled WGS sequence"/>
</dbReference>
<dbReference type="EMBL" id="BANR01000024">
    <property type="protein sequence ID" value="GAC50393.1"/>
    <property type="molecule type" value="Genomic_DNA"/>
</dbReference>
<comment type="caution">
    <text evidence="1">The sequence shown here is derived from an EMBL/GenBank/DDBJ whole genome shotgun (WGS) entry which is preliminary data.</text>
</comment>
<sequence>MEYTARIDRAITTAAMAHDGQYRKVSGVPYVSHPIGVALITAQYTGNEDAVIAALFHDILEDVSPDIYSADRMRDEFGEHVTEIVANVSEIKSEGGRTRP</sequence>
<dbReference type="Pfam" id="PF13328">
    <property type="entry name" value="HD_4"/>
    <property type="match status" value="1"/>
</dbReference>
<dbReference type="PANTHER" id="PTHR46246:SF1">
    <property type="entry name" value="GUANOSINE-3',5'-BIS(DIPHOSPHATE) 3'-PYROPHOSPHOHYDROLASE MESH1"/>
    <property type="match status" value="1"/>
</dbReference>
<evidence type="ECO:0000313" key="2">
    <source>
        <dbReference type="Proteomes" id="UP000010988"/>
    </source>
</evidence>
<dbReference type="OrthoDB" id="9802385at2"/>
<protein>
    <recommendedName>
        <fullName evidence="3">HD/PDEase domain-containing protein</fullName>
    </recommendedName>
</protein>
<dbReference type="eggNOG" id="COG0317">
    <property type="taxonomic scope" value="Bacteria"/>
</dbReference>
<dbReference type="RefSeq" id="WP_005178117.1">
    <property type="nucleotide sequence ID" value="NZ_BANR01000024.1"/>
</dbReference>
<keyword evidence="2" id="KW-1185">Reference proteome</keyword>
<evidence type="ECO:0000313" key="1">
    <source>
        <dbReference type="EMBL" id="GAC50393.1"/>
    </source>
</evidence>
<dbReference type="PANTHER" id="PTHR46246">
    <property type="entry name" value="GUANOSINE-3',5'-BIS(DIPHOSPHATE) 3'-PYROPHOSPHOHYDROLASE MESH1"/>
    <property type="match status" value="1"/>
</dbReference>
<reference evidence="1 2" key="1">
    <citation type="submission" date="2012-12" db="EMBL/GenBank/DDBJ databases">
        <title>Whole genome shotgun sequence of Gordonia aichiensis NBRC 108223.</title>
        <authorList>
            <person name="Isaki-Nakamura S."/>
            <person name="Hosoyama A."/>
            <person name="Tsuchikane K."/>
            <person name="Ando Y."/>
            <person name="Baba S."/>
            <person name="Ohji S."/>
            <person name="Hamada M."/>
            <person name="Tamura T."/>
            <person name="Yamazoe A."/>
            <person name="Yamazaki S."/>
            <person name="Fujita N."/>
        </authorList>
    </citation>
    <scope>NUCLEOTIDE SEQUENCE [LARGE SCALE GENOMIC DNA]</scope>
    <source>
        <strain evidence="1 2">NBRC 108223</strain>
    </source>
</reference>
<dbReference type="AlphaFoldDB" id="L7KRQ2"/>
<accession>L7KRQ2</accession>
<dbReference type="Gene3D" id="1.10.3210.10">
    <property type="entry name" value="Hypothetical protein af1432"/>
    <property type="match status" value="1"/>
</dbReference>
<evidence type="ECO:0008006" key="3">
    <source>
        <dbReference type="Google" id="ProtNLM"/>
    </source>
</evidence>